<name>A0ABU9MWS8_9GAMM</name>
<protein>
    <submittedName>
        <fullName evidence="6">Transglycosylase SLT domain-containing protein</fullName>
    </submittedName>
</protein>
<evidence type="ECO:0000256" key="2">
    <source>
        <dbReference type="ARBA" id="ARBA00022729"/>
    </source>
</evidence>
<feature type="domain" description="Transglycosylase SLT" evidence="4">
    <location>
        <begin position="471"/>
        <end position="574"/>
    </location>
</feature>
<dbReference type="CDD" id="cd13401">
    <property type="entry name" value="Slt70-like"/>
    <property type="match status" value="1"/>
</dbReference>
<dbReference type="Pfam" id="PF01464">
    <property type="entry name" value="SLT"/>
    <property type="match status" value="1"/>
</dbReference>
<dbReference type="InterPro" id="IPR008939">
    <property type="entry name" value="Lytic_TGlycosylase_superhlx_U"/>
</dbReference>
<dbReference type="Gene3D" id="1.25.20.10">
    <property type="entry name" value="Bacterial muramidases"/>
    <property type="match status" value="1"/>
</dbReference>
<evidence type="ECO:0000313" key="7">
    <source>
        <dbReference type="Proteomes" id="UP001447008"/>
    </source>
</evidence>
<accession>A0ABU9MWS8</accession>
<evidence type="ECO:0000256" key="1">
    <source>
        <dbReference type="ARBA" id="ARBA00007734"/>
    </source>
</evidence>
<keyword evidence="2 3" id="KW-0732">Signal</keyword>
<dbReference type="PANTHER" id="PTHR37423">
    <property type="entry name" value="SOLUBLE LYTIC MUREIN TRANSGLYCOSYLASE-RELATED"/>
    <property type="match status" value="1"/>
</dbReference>
<dbReference type="SUPFAM" id="SSF48435">
    <property type="entry name" value="Bacterial muramidases"/>
    <property type="match status" value="1"/>
</dbReference>
<dbReference type="Gene3D" id="1.10.1240.20">
    <property type="entry name" value="Lytic transglycosylase, superhelical linker domain"/>
    <property type="match status" value="1"/>
</dbReference>
<organism evidence="6 7">
    <name type="scientific">Pseudoalteromonas qingdaonensis</name>
    <dbReference type="NCBI Taxonomy" id="3131913"/>
    <lineage>
        <taxon>Bacteria</taxon>
        <taxon>Pseudomonadati</taxon>
        <taxon>Pseudomonadota</taxon>
        <taxon>Gammaproteobacteria</taxon>
        <taxon>Alteromonadales</taxon>
        <taxon>Pseudoalteromonadaceae</taxon>
        <taxon>Pseudoalteromonas</taxon>
    </lineage>
</organism>
<dbReference type="InterPro" id="IPR000189">
    <property type="entry name" value="Transglyc_AS"/>
</dbReference>
<dbReference type="InterPro" id="IPR008258">
    <property type="entry name" value="Transglycosylase_SLT_dom_1"/>
</dbReference>
<dbReference type="SUPFAM" id="SSF53955">
    <property type="entry name" value="Lysozyme-like"/>
    <property type="match status" value="1"/>
</dbReference>
<sequence length="627" mass="72496">MKRLLHTLLAASLLQVCSVSLAGEHDDFLKAEKIARGGNYTEFKKANERLKHPLKPYVEMAFYKHHPHIKYQSEIEHFLQVYQHTPLEWPVRRAWLNYLAKHGRKAKFVENYSVTKDVELTCQYLDFQWQLGAPKDALLEQIEKLWLVGKSQPKECDGVFSYWRKAGGQTPEAVWQRLGLAAEAGQHKLVGYLKTQMPAKERYLADLYSKVKKDPSAAAGLYRYKNKSSKEAEIALYGVKRLVWKDPDLAVRAWQKLSNMFSFSDEQQDQAHYALAYALAVKQHDDAKFWLNKVPDTQQDSKLVQWHLANMLREQDWPAIIAFFTPKKDLNVGHKYWLAYSYSRQDKNEQANELWQQIAQERDYYGFLAAARLDQPVNLNNQQLTLAPGLKAKVEQAPGFKRAQILYDLERVTSARREWNYLLDTSSNAEKLAAAVLASEQGWHDRAIVTLARLKAWDYVDLRFPDAYTDLFKRYSNRNKVDLDWSIAIARRESSFAADARSRADARGLMQLLPSTAKYINRSSVSSKRLYEPSTNINLGTKYLKYLEGKTRGNQILATASYNAGYHRVNKWIPDEAMPAELWIELIPYRETRDYVKNVFAYRQVYLAKQGKDENVLATILDMNIGG</sequence>
<feature type="signal peptide" evidence="3">
    <location>
        <begin position="1"/>
        <end position="22"/>
    </location>
</feature>
<dbReference type="Proteomes" id="UP001447008">
    <property type="component" value="Unassembled WGS sequence"/>
</dbReference>
<dbReference type="EMBL" id="JBCGCU010000009">
    <property type="protein sequence ID" value="MEM0515729.1"/>
    <property type="molecule type" value="Genomic_DNA"/>
</dbReference>
<dbReference type="Gene3D" id="1.10.530.10">
    <property type="match status" value="1"/>
</dbReference>
<feature type="domain" description="Lytic transglycosylase superhelical linker" evidence="5">
    <location>
        <begin position="394"/>
        <end position="460"/>
    </location>
</feature>
<evidence type="ECO:0000259" key="4">
    <source>
        <dbReference type="Pfam" id="PF01464"/>
    </source>
</evidence>
<dbReference type="RefSeq" id="WP_342678615.1">
    <property type="nucleotide sequence ID" value="NZ_JBCGCU010000009.1"/>
</dbReference>
<feature type="chain" id="PRO_5046827962" evidence="3">
    <location>
        <begin position="23"/>
        <end position="627"/>
    </location>
</feature>
<dbReference type="Pfam" id="PF14718">
    <property type="entry name" value="SLT_L"/>
    <property type="match status" value="1"/>
</dbReference>
<gene>
    <name evidence="6" type="ORF">WCN91_09955</name>
</gene>
<proteinExistence type="inferred from homology"/>
<dbReference type="InterPro" id="IPR012289">
    <property type="entry name" value="Lytic_TGlycosylase_superhlx_L"/>
</dbReference>
<dbReference type="PANTHER" id="PTHR37423:SF5">
    <property type="entry name" value="SOLUBLE LYTIC MUREIN TRANSGLYCOSYLASE"/>
    <property type="match status" value="1"/>
</dbReference>
<dbReference type="InterPro" id="IPR023346">
    <property type="entry name" value="Lysozyme-like_dom_sf"/>
</dbReference>
<evidence type="ECO:0000313" key="6">
    <source>
        <dbReference type="EMBL" id="MEM0515729.1"/>
    </source>
</evidence>
<evidence type="ECO:0000259" key="5">
    <source>
        <dbReference type="Pfam" id="PF14718"/>
    </source>
</evidence>
<reference evidence="6 7" key="1">
    <citation type="submission" date="2024-03" db="EMBL/GenBank/DDBJ databases">
        <title>Pseudoalteromonas qingdaonensis sp. nov., isolated from the intestines of marine benthic organisms.</title>
        <authorList>
            <person name="Lin X."/>
            <person name="Fang S."/>
            <person name="Hu X."/>
        </authorList>
    </citation>
    <scope>NUCLEOTIDE SEQUENCE [LARGE SCALE GENOMIC DNA]</scope>
    <source>
        <strain evidence="6 7">YIC-827</strain>
    </source>
</reference>
<keyword evidence="7" id="KW-1185">Reference proteome</keyword>
<dbReference type="PROSITE" id="PS00922">
    <property type="entry name" value="TRANSGLYCOSYLASE"/>
    <property type="match status" value="1"/>
</dbReference>
<comment type="similarity">
    <text evidence="1">Belongs to the transglycosylase Slt family.</text>
</comment>
<dbReference type="InterPro" id="IPR037061">
    <property type="entry name" value="Lytic_TGlycoase_superhlx_L_sf"/>
</dbReference>
<comment type="caution">
    <text evidence="6">The sequence shown here is derived from an EMBL/GenBank/DDBJ whole genome shotgun (WGS) entry which is preliminary data.</text>
</comment>
<evidence type="ECO:0000256" key="3">
    <source>
        <dbReference type="SAM" id="SignalP"/>
    </source>
</evidence>